<dbReference type="Gene3D" id="4.10.60.30">
    <property type="entry name" value="Nanos, RNA-binding domain"/>
    <property type="match status" value="1"/>
</dbReference>
<accession>A0A6C0HPK8</accession>
<proteinExistence type="predicted"/>
<dbReference type="InterPro" id="IPR038129">
    <property type="entry name" value="Nanos_sf"/>
</dbReference>
<organism evidence="3">
    <name type="scientific">viral metagenome</name>
    <dbReference type="NCBI Taxonomy" id="1070528"/>
    <lineage>
        <taxon>unclassified sequences</taxon>
        <taxon>metagenomes</taxon>
        <taxon>organismal metagenomes</taxon>
    </lineage>
</organism>
<feature type="domain" description="Nanos-type" evidence="2">
    <location>
        <begin position="9"/>
        <end position="60"/>
    </location>
</feature>
<dbReference type="PROSITE" id="PS51522">
    <property type="entry name" value="ZF_NANOS"/>
    <property type="match status" value="1"/>
</dbReference>
<evidence type="ECO:0000259" key="2">
    <source>
        <dbReference type="PROSITE" id="PS51522"/>
    </source>
</evidence>
<feature type="region of interest" description="Disordered" evidence="1">
    <location>
        <begin position="109"/>
        <end position="140"/>
    </location>
</feature>
<dbReference type="InterPro" id="IPR024161">
    <property type="entry name" value="Znf_nanos-typ"/>
</dbReference>
<reference evidence="3" key="1">
    <citation type="journal article" date="2020" name="Nature">
        <title>Giant virus diversity and host interactions through global metagenomics.</title>
        <authorList>
            <person name="Schulz F."/>
            <person name="Roux S."/>
            <person name="Paez-Espino D."/>
            <person name="Jungbluth S."/>
            <person name="Walsh D.A."/>
            <person name="Denef V.J."/>
            <person name="McMahon K.D."/>
            <person name="Konstantinidis K.T."/>
            <person name="Eloe-Fadrosh E.A."/>
            <person name="Kyrpides N.C."/>
            <person name="Woyke T."/>
        </authorList>
    </citation>
    <scope>NUCLEOTIDE SEQUENCE</scope>
    <source>
        <strain evidence="3">GVMAG-M-3300023184-165</strain>
    </source>
</reference>
<dbReference type="AlphaFoldDB" id="A0A6C0HPK8"/>
<evidence type="ECO:0000256" key="1">
    <source>
        <dbReference type="SAM" id="MobiDB-lite"/>
    </source>
</evidence>
<name>A0A6C0HPK8_9ZZZZ</name>
<dbReference type="Pfam" id="PF05741">
    <property type="entry name" value="zf-nanos"/>
    <property type="match status" value="1"/>
</dbReference>
<sequence>MSRVNVNRCCKVCKDAGKSAEEYSSHWPKDNTGRVICVTLLNQSCRYCEESGHTVKYCPKLAKDKKNDAKFSHFVARNDRIRVYEEKSFGKKPCAPVAVSRFALLMDDDESDESPLREPRSPKRTQKKAPTNGAFGPDEFPALSNNIKVVESSQSMPMSWSQMVTTESSSRVAVEMSGLCQLKSESKELSAREKAAAIHRQECFKGLNGKGWADLDSDDDEDEDW</sequence>
<protein>
    <recommendedName>
        <fullName evidence="2">Nanos-type domain-containing protein</fullName>
    </recommendedName>
</protein>
<evidence type="ECO:0000313" key="3">
    <source>
        <dbReference type="EMBL" id="QHT82638.1"/>
    </source>
</evidence>
<dbReference type="EMBL" id="MN740003">
    <property type="protein sequence ID" value="QHT82638.1"/>
    <property type="molecule type" value="Genomic_DNA"/>
</dbReference>